<dbReference type="InterPro" id="IPR002921">
    <property type="entry name" value="Fungal_lipase-type"/>
</dbReference>
<reference evidence="7 8" key="1">
    <citation type="submission" date="2015-07" db="EMBL/GenBank/DDBJ databases">
        <authorList>
            <person name="Noorani M."/>
        </authorList>
    </citation>
    <scope>NUCLEOTIDE SEQUENCE [LARGE SCALE GENOMIC DNA]</scope>
    <source>
        <strain evidence="7">BBA 69670</strain>
    </source>
</reference>
<dbReference type="GO" id="GO:0006629">
    <property type="term" value="P:lipid metabolic process"/>
    <property type="evidence" value="ECO:0007669"/>
    <property type="project" value="InterPro"/>
</dbReference>
<evidence type="ECO:0000313" key="8">
    <source>
        <dbReference type="Proteomes" id="UP000044841"/>
    </source>
</evidence>
<dbReference type="SUPFAM" id="SSF53474">
    <property type="entry name" value="alpha/beta-Hydrolases"/>
    <property type="match status" value="1"/>
</dbReference>
<dbReference type="Proteomes" id="UP000044841">
    <property type="component" value="Unassembled WGS sequence"/>
</dbReference>
<keyword evidence="8" id="KW-1185">Reference proteome</keyword>
<comment type="catalytic activity">
    <reaction evidence="4">
        <text>a monoacylglycerol + H2O = glycerol + a fatty acid + H(+)</text>
        <dbReference type="Rhea" id="RHEA:15245"/>
        <dbReference type="ChEBI" id="CHEBI:15377"/>
        <dbReference type="ChEBI" id="CHEBI:15378"/>
        <dbReference type="ChEBI" id="CHEBI:17408"/>
        <dbReference type="ChEBI" id="CHEBI:17754"/>
        <dbReference type="ChEBI" id="CHEBI:28868"/>
    </reaction>
</comment>
<comment type="catalytic activity">
    <reaction evidence="3">
        <text>a diacylglycerol + H2O = a monoacylglycerol + a fatty acid + H(+)</text>
        <dbReference type="Rhea" id="RHEA:32731"/>
        <dbReference type="ChEBI" id="CHEBI:15377"/>
        <dbReference type="ChEBI" id="CHEBI:15378"/>
        <dbReference type="ChEBI" id="CHEBI:17408"/>
        <dbReference type="ChEBI" id="CHEBI:18035"/>
        <dbReference type="ChEBI" id="CHEBI:28868"/>
    </reaction>
</comment>
<dbReference type="Pfam" id="PF01764">
    <property type="entry name" value="Lipase_3"/>
    <property type="match status" value="1"/>
</dbReference>
<comment type="similarity">
    <text evidence="2">Belongs to the AB hydrolase superfamily. Lipase family. Class 3 subfamily.</text>
</comment>
<evidence type="ECO:0000256" key="4">
    <source>
        <dbReference type="ARBA" id="ARBA00048461"/>
    </source>
</evidence>
<evidence type="ECO:0000313" key="7">
    <source>
        <dbReference type="EMBL" id="CUA70737.1"/>
    </source>
</evidence>
<name>A0A0K6FXL3_9AGAM</name>
<evidence type="ECO:0000256" key="2">
    <source>
        <dbReference type="ARBA" id="ARBA00043996"/>
    </source>
</evidence>
<dbReference type="EMBL" id="CYGV01001192">
    <property type="protein sequence ID" value="CUA70737.1"/>
    <property type="molecule type" value="Genomic_DNA"/>
</dbReference>
<dbReference type="InterPro" id="IPR051218">
    <property type="entry name" value="Sec_MonoDiacylglyc_Lipase"/>
</dbReference>
<dbReference type="PANTHER" id="PTHR45856">
    <property type="entry name" value="ALPHA/BETA-HYDROLASES SUPERFAMILY PROTEIN"/>
    <property type="match status" value="1"/>
</dbReference>
<feature type="region of interest" description="Disordered" evidence="5">
    <location>
        <begin position="31"/>
        <end position="50"/>
    </location>
</feature>
<protein>
    <recommendedName>
        <fullName evidence="6">Fungal lipase-type domain-containing protein</fullName>
    </recommendedName>
</protein>
<keyword evidence="1" id="KW-1015">Disulfide bond</keyword>
<evidence type="ECO:0000256" key="3">
    <source>
        <dbReference type="ARBA" id="ARBA00047591"/>
    </source>
</evidence>
<evidence type="ECO:0000256" key="1">
    <source>
        <dbReference type="ARBA" id="ARBA00023157"/>
    </source>
</evidence>
<dbReference type="Gene3D" id="3.40.50.1820">
    <property type="entry name" value="alpha/beta hydrolase"/>
    <property type="match status" value="1"/>
</dbReference>
<evidence type="ECO:0000259" key="6">
    <source>
        <dbReference type="Pfam" id="PF01764"/>
    </source>
</evidence>
<dbReference type="PANTHER" id="PTHR45856:SF24">
    <property type="entry name" value="FUNGAL LIPASE-LIKE DOMAIN-CONTAINING PROTEIN"/>
    <property type="match status" value="1"/>
</dbReference>
<dbReference type="InterPro" id="IPR029058">
    <property type="entry name" value="AB_hydrolase_fold"/>
</dbReference>
<gene>
    <name evidence="7" type="ORF">RSOLAG22IIIB_09065</name>
</gene>
<feature type="domain" description="Fungal lipase-type" evidence="6">
    <location>
        <begin position="268"/>
        <end position="313"/>
    </location>
</feature>
<evidence type="ECO:0000256" key="5">
    <source>
        <dbReference type="SAM" id="MobiDB-lite"/>
    </source>
</evidence>
<accession>A0A0K6FXL3</accession>
<sequence length="317" mass="35194">MELPLPAPPITLHQAKQNIVVRHLEQLSHMKMNDEKPPPESDSGIPNIPLGSESPYDDLVQWSKESAPQIQKAVKNRAFGGPDGSDIQWINALYCLMESATVYLRDSEKVKEAAEAYKREDFESAFKLLSESTKQIEEIAALWGMKFQLLCDLVDGEGSWFWSGPYCSAFYSEDPDAPFVGVVFKGTNPWNLGDILVDVNTSVIQAEQGIVYNTHVSNGVYKGMFMEFDPGRAYATARTLARRVVLQHLLHTQFTVPGVLPPLSVLGDLYTFGCPRIGYKHFAEAMKDNLGPHTGSARRIANADDLVPQVPPVVLFP</sequence>
<dbReference type="AlphaFoldDB" id="A0A0K6FXL3"/>
<organism evidence="7 8">
    <name type="scientific">Rhizoctonia solani</name>
    <dbReference type="NCBI Taxonomy" id="456999"/>
    <lineage>
        <taxon>Eukaryota</taxon>
        <taxon>Fungi</taxon>
        <taxon>Dikarya</taxon>
        <taxon>Basidiomycota</taxon>
        <taxon>Agaricomycotina</taxon>
        <taxon>Agaricomycetes</taxon>
        <taxon>Cantharellales</taxon>
        <taxon>Ceratobasidiaceae</taxon>
        <taxon>Rhizoctonia</taxon>
    </lineage>
</organism>
<proteinExistence type="inferred from homology"/>